<dbReference type="EMBL" id="GL883092">
    <property type="protein sequence ID" value="EGG11288.1"/>
    <property type="molecule type" value="Genomic_DNA"/>
</dbReference>
<keyword evidence="6" id="KW-0560">Oxidoreductase</keyword>
<dbReference type="PANTHER" id="PTHR24322:SF736">
    <property type="entry name" value="RETINOL DEHYDROGENASE 10"/>
    <property type="match status" value="1"/>
</dbReference>
<evidence type="ECO:0000256" key="2">
    <source>
        <dbReference type="ARBA" id="ARBA00006484"/>
    </source>
</evidence>
<comment type="similarity">
    <text evidence="2 12">Belongs to the short-chain dehydrogenases/reductases (SDR) family.</text>
</comment>
<dbReference type="FunFam" id="3.40.50.720:FF:000131">
    <property type="entry name" value="Short-chain dehydrogenase/reductase 3"/>
    <property type="match status" value="1"/>
</dbReference>
<accession>F4R7C0</accession>
<dbReference type="InterPro" id="IPR020904">
    <property type="entry name" value="Sc_DH/Rdtase_CS"/>
</dbReference>
<dbReference type="KEGG" id="mlr:MELLADRAFT_33101"/>
<dbReference type="RefSeq" id="XP_007404923.1">
    <property type="nucleotide sequence ID" value="XM_007404861.1"/>
</dbReference>
<dbReference type="PRINTS" id="PR00081">
    <property type="entry name" value="GDHRDH"/>
</dbReference>
<dbReference type="GeneID" id="18927266"/>
<dbReference type="GO" id="GO:0052650">
    <property type="term" value="F:all-trans-retinol dehydrogenase (NADP+) activity"/>
    <property type="evidence" value="ECO:0007669"/>
    <property type="project" value="UniProtKB-ARBA"/>
</dbReference>
<evidence type="ECO:0000256" key="5">
    <source>
        <dbReference type="ARBA" id="ARBA00022989"/>
    </source>
</evidence>
<dbReference type="PROSITE" id="PS00061">
    <property type="entry name" value="ADH_SHORT"/>
    <property type="match status" value="1"/>
</dbReference>
<keyword evidence="8" id="KW-0472">Membrane</keyword>
<evidence type="ECO:0000256" key="12">
    <source>
        <dbReference type="RuleBase" id="RU000363"/>
    </source>
</evidence>
<sequence>MSSRAWRNRTWAFWPERIDWTEQIVLITGGADGLGRVIAETLAMKHITVVVLDVKPFVNNDIHHFICDVSNPKNVEEVTDRIKKEIGDPTIVINNAGIVNGKLIVDLQPDDLKRSFGVNVISHFLILKAFLPQMIKNGTGHIVTIASVLGTLGISQASDYCASKAASISLHESLRQELDSRHHCPRVRTTLVCPGRLETKMFEKLKPQNRFFLPPVAPHDLAKLIIQALDSHLSSDIYVPVYTSWMWIIRGLPSWAKDLSHWIVGSNESMINFGPVPKQDNQHDVKA</sequence>
<dbReference type="OrthoDB" id="10253736at2759"/>
<evidence type="ECO:0000256" key="6">
    <source>
        <dbReference type="ARBA" id="ARBA00023002"/>
    </source>
</evidence>
<name>F4R7C0_MELLP</name>
<dbReference type="FunCoup" id="F4R7C0">
    <property type="interactions" value="92"/>
</dbReference>
<keyword evidence="7" id="KW-0443">Lipid metabolism</keyword>
<evidence type="ECO:0000256" key="7">
    <source>
        <dbReference type="ARBA" id="ARBA00023098"/>
    </source>
</evidence>
<comment type="subcellular location">
    <subcellularLocation>
        <location evidence="1">Membrane</location>
        <topology evidence="1">Multi-pass membrane protein</topology>
    </subcellularLocation>
</comment>
<dbReference type="Pfam" id="PF00106">
    <property type="entry name" value="adh_short"/>
    <property type="match status" value="1"/>
</dbReference>
<evidence type="ECO:0000256" key="3">
    <source>
        <dbReference type="ARBA" id="ARBA00022692"/>
    </source>
</evidence>
<dbReference type="Gene3D" id="3.40.50.720">
    <property type="entry name" value="NAD(P)-binding Rossmann-like Domain"/>
    <property type="match status" value="1"/>
</dbReference>
<dbReference type="InParanoid" id="F4R7C0"/>
<organism evidence="14">
    <name type="scientific">Melampsora larici-populina (strain 98AG31 / pathotype 3-4-7)</name>
    <name type="common">Poplar leaf rust fungus</name>
    <dbReference type="NCBI Taxonomy" id="747676"/>
    <lineage>
        <taxon>Eukaryota</taxon>
        <taxon>Fungi</taxon>
        <taxon>Dikarya</taxon>
        <taxon>Basidiomycota</taxon>
        <taxon>Pucciniomycotina</taxon>
        <taxon>Pucciniomycetes</taxon>
        <taxon>Pucciniales</taxon>
        <taxon>Melampsoraceae</taxon>
        <taxon>Melampsora</taxon>
    </lineage>
</organism>
<dbReference type="PRINTS" id="PR00080">
    <property type="entry name" value="SDRFAMILY"/>
</dbReference>
<evidence type="ECO:0000313" key="14">
    <source>
        <dbReference type="Proteomes" id="UP000001072"/>
    </source>
</evidence>
<dbReference type="eggNOG" id="KOG1201">
    <property type="taxonomic scope" value="Eukaryota"/>
</dbReference>
<dbReference type="PANTHER" id="PTHR24322">
    <property type="entry name" value="PKSB"/>
    <property type="match status" value="1"/>
</dbReference>
<evidence type="ECO:0000256" key="10">
    <source>
        <dbReference type="ARBA" id="ARBA00068717"/>
    </source>
</evidence>
<keyword evidence="4" id="KW-0521">NADP</keyword>
<dbReference type="AlphaFoldDB" id="F4R7C0"/>
<evidence type="ECO:0000256" key="1">
    <source>
        <dbReference type="ARBA" id="ARBA00004141"/>
    </source>
</evidence>
<keyword evidence="14" id="KW-1185">Reference proteome</keyword>
<proteinExistence type="inferred from homology"/>
<dbReference type="STRING" id="747676.F4R7C0"/>
<dbReference type="SUPFAM" id="SSF51735">
    <property type="entry name" value="NAD(P)-binding Rossmann-fold domains"/>
    <property type="match status" value="1"/>
</dbReference>
<evidence type="ECO:0000256" key="9">
    <source>
        <dbReference type="ARBA" id="ARBA00059620"/>
    </source>
</evidence>
<gene>
    <name evidence="13" type="ORF">MELLADRAFT_33101</name>
</gene>
<dbReference type="CDD" id="cd05339">
    <property type="entry name" value="17beta-HSDXI-like_SDR_c"/>
    <property type="match status" value="1"/>
</dbReference>
<evidence type="ECO:0000256" key="11">
    <source>
        <dbReference type="ARBA" id="ARBA00082544"/>
    </source>
</evidence>
<evidence type="ECO:0000256" key="8">
    <source>
        <dbReference type="ARBA" id="ARBA00023136"/>
    </source>
</evidence>
<reference evidence="14" key="1">
    <citation type="journal article" date="2011" name="Proc. Natl. Acad. Sci. U.S.A.">
        <title>Obligate biotrophy features unraveled by the genomic analysis of rust fungi.</title>
        <authorList>
            <person name="Duplessis S."/>
            <person name="Cuomo C.A."/>
            <person name="Lin Y.-C."/>
            <person name="Aerts A."/>
            <person name="Tisserant E."/>
            <person name="Veneault-Fourrey C."/>
            <person name="Joly D.L."/>
            <person name="Hacquard S."/>
            <person name="Amselem J."/>
            <person name="Cantarel B.L."/>
            <person name="Chiu R."/>
            <person name="Coutinho P.M."/>
            <person name="Feau N."/>
            <person name="Field M."/>
            <person name="Frey P."/>
            <person name="Gelhaye E."/>
            <person name="Goldberg J."/>
            <person name="Grabherr M.G."/>
            <person name="Kodira C.D."/>
            <person name="Kohler A."/>
            <person name="Kuees U."/>
            <person name="Lindquist E.A."/>
            <person name="Lucas S.M."/>
            <person name="Mago R."/>
            <person name="Mauceli E."/>
            <person name="Morin E."/>
            <person name="Murat C."/>
            <person name="Pangilinan J.L."/>
            <person name="Park R."/>
            <person name="Pearson M."/>
            <person name="Quesneville H."/>
            <person name="Rouhier N."/>
            <person name="Sakthikumar S."/>
            <person name="Salamov A.A."/>
            <person name="Schmutz J."/>
            <person name="Selles B."/>
            <person name="Shapiro H."/>
            <person name="Tanguay P."/>
            <person name="Tuskan G.A."/>
            <person name="Henrissat B."/>
            <person name="Van de Peer Y."/>
            <person name="Rouze P."/>
            <person name="Ellis J.G."/>
            <person name="Dodds P.N."/>
            <person name="Schein J.E."/>
            <person name="Zhong S."/>
            <person name="Hamelin R.C."/>
            <person name="Grigoriev I.V."/>
            <person name="Szabo L.J."/>
            <person name="Martin F."/>
        </authorList>
    </citation>
    <scope>NUCLEOTIDE SEQUENCE [LARGE SCALE GENOMIC DNA]</scope>
    <source>
        <strain evidence="14">98AG31 / pathotype 3-4-7</strain>
    </source>
</reference>
<comment type="function">
    <text evidence="9">Catalyzes the reduction of all-trans-retinal to all-trans-retinol in the presence of NADPH.</text>
</comment>
<dbReference type="InterPro" id="IPR002347">
    <property type="entry name" value="SDR_fam"/>
</dbReference>
<dbReference type="InterPro" id="IPR036291">
    <property type="entry name" value="NAD(P)-bd_dom_sf"/>
</dbReference>
<dbReference type="HOGENOM" id="CLU_010194_5_1_1"/>
<dbReference type="VEuPathDB" id="FungiDB:MELLADRAFT_33101"/>
<keyword evidence="5" id="KW-1133">Transmembrane helix</keyword>
<keyword evidence="3" id="KW-0812">Transmembrane</keyword>
<evidence type="ECO:0000313" key="13">
    <source>
        <dbReference type="EMBL" id="EGG11288.1"/>
    </source>
</evidence>
<dbReference type="GO" id="GO:0016020">
    <property type="term" value="C:membrane"/>
    <property type="evidence" value="ECO:0007669"/>
    <property type="project" value="UniProtKB-SubCell"/>
</dbReference>
<protein>
    <recommendedName>
        <fullName evidence="10">Short-chain dehydrogenase/reductase 3</fullName>
    </recommendedName>
    <alternativeName>
        <fullName evidence="11">Retinal short-chain dehydrogenase/reductase 1</fullName>
    </alternativeName>
</protein>
<dbReference type="Proteomes" id="UP000001072">
    <property type="component" value="Unassembled WGS sequence"/>
</dbReference>
<evidence type="ECO:0000256" key="4">
    <source>
        <dbReference type="ARBA" id="ARBA00022857"/>
    </source>
</evidence>